<protein>
    <recommendedName>
        <fullName evidence="1">Chitin-binding type-2 domain-containing protein</fullName>
    </recommendedName>
</protein>
<dbReference type="SMART" id="SM00494">
    <property type="entry name" value="ChtBD2"/>
    <property type="match status" value="1"/>
</dbReference>
<feature type="non-terminal residue" evidence="2">
    <location>
        <position position="1"/>
    </location>
</feature>
<dbReference type="EMBL" id="CAJNOK010011547">
    <property type="protein sequence ID" value="CAF1142604.1"/>
    <property type="molecule type" value="Genomic_DNA"/>
</dbReference>
<dbReference type="Pfam" id="PF01607">
    <property type="entry name" value="CBM_14"/>
    <property type="match status" value="1"/>
</dbReference>
<gene>
    <name evidence="2" type="ORF">OVA965_LOCUS21201</name>
    <name evidence="3" type="ORF">TMI583_LOCUS21794</name>
</gene>
<sequence>CHCASKLPCSGDGCSNCVCSPGFSGQYCNKKCPAGSFGIHCTQLCRCNDPDLCNPETGECQGSCMKGWYHHQCSRFQCHGLAAGFYPDVTSCSRFYWCQKGSHYGLLITCPKNLHWIPETGNCTEPKRVNCTIEKTYTNGSVRANTFHSYLNQLRQSYNSSICKQKITFNTELIVSPSCPSTLRNITLYDYTARLHYAVQNFAWRSHDTSYESIYDFVKTAGLALYRHDPNHCHIYHECVYISVRNQPAKADFSHTTLNYCDGLTIFNRQWSTCVNATHVSYGYGSTMDDHDKQFRCNKQVTSAAFYNLERNDLYIRENDYSRNIN</sequence>
<dbReference type="Gene3D" id="2.170.140.10">
    <property type="entry name" value="Chitin binding domain"/>
    <property type="match status" value="1"/>
</dbReference>
<dbReference type="EMBL" id="CAJOBA010027281">
    <property type="protein sequence ID" value="CAF3940357.1"/>
    <property type="molecule type" value="Genomic_DNA"/>
</dbReference>
<evidence type="ECO:0000313" key="2">
    <source>
        <dbReference type="EMBL" id="CAF1142604.1"/>
    </source>
</evidence>
<dbReference type="GO" id="GO:0005576">
    <property type="term" value="C:extracellular region"/>
    <property type="evidence" value="ECO:0007669"/>
    <property type="project" value="InterPro"/>
</dbReference>
<accession>A0A8S2E711</accession>
<name>A0A8S2E711_9BILA</name>
<dbReference type="InterPro" id="IPR036508">
    <property type="entry name" value="Chitin-bd_dom_sf"/>
</dbReference>
<dbReference type="Gene3D" id="2.170.300.10">
    <property type="entry name" value="Tie2 ligand-binding domain superfamily"/>
    <property type="match status" value="1"/>
</dbReference>
<dbReference type="SUPFAM" id="SSF57625">
    <property type="entry name" value="Invertebrate chitin-binding proteins"/>
    <property type="match status" value="1"/>
</dbReference>
<feature type="domain" description="Chitin-binding type-2" evidence="1">
    <location>
        <begin position="75"/>
        <end position="133"/>
    </location>
</feature>
<dbReference type="GO" id="GO:0008061">
    <property type="term" value="F:chitin binding"/>
    <property type="evidence" value="ECO:0007669"/>
    <property type="project" value="InterPro"/>
</dbReference>
<evidence type="ECO:0000259" key="1">
    <source>
        <dbReference type="PROSITE" id="PS50940"/>
    </source>
</evidence>
<dbReference type="Proteomes" id="UP000682733">
    <property type="component" value="Unassembled WGS sequence"/>
</dbReference>
<dbReference type="PROSITE" id="PS50940">
    <property type="entry name" value="CHIT_BIND_II"/>
    <property type="match status" value="1"/>
</dbReference>
<evidence type="ECO:0000313" key="4">
    <source>
        <dbReference type="Proteomes" id="UP000677228"/>
    </source>
</evidence>
<comment type="caution">
    <text evidence="2">The sequence shown here is derived from an EMBL/GenBank/DDBJ whole genome shotgun (WGS) entry which is preliminary data.</text>
</comment>
<organism evidence="2 4">
    <name type="scientific">Didymodactylos carnosus</name>
    <dbReference type="NCBI Taxonomy" id="1234261"/>
    <lineage>
        <taxon>Eukaryota</taxon>
        <taxon>Metazoa</taxon>
        <taxon>Spiralia</taxon>
        <taxon>Gnathifera</taxon>
        <taxon>Rotifera</taxon>
        <taxon>Eurotatoria</taxon>
        <taxon>Bdelloidea</taxon>
        <taxon>Philodinida</taxon>
        <taxon>Philodinidae</taxon>
        <taxon>Didymodactylos</taxon>
    </lineage>
</organism>
<dbReference type="Proteomes" id="UP000677228">
    <property type="component" value="Unassembled WGS sequence"/>
</dbReference>
<proteinExistence type="predicted"/>
<reference evidence="2" key="1">
    <citation type="submission" date="2021-02" db="EMBL/GenBank/DDBJ databases">
        <authorList>
            <person name="Nowell W R."/>
        </authorList>
    </citation>
    <scope>NUCLEOTIDE SEQUENCE</scope>
</reference>
<dbReference type="AlphaFoldDB" id="A0A8S2E711"/>
<dbReference type="InterPro" id="IPR002557">
    <property type="entry name" value="Chitin-bd_dom"/>
</dbReference>
<evidence type="ECO:0000313" key="3">
    <source>
        <dbReference type="EMBL" id="CAF3940357.1"/>
    </source>
</evidence>